<dbReference type="PANTHER" id="PTHR10359:SF19">
    <property type="entry name" value="DNA REPAIR GLYCOSYLASE MJ1434-RELATED"/>
    <property type="match status" value="1"/>
</dbReference>
<name>A0A0F0CUH4_9BACT</name>
<keyword evidence="1" id="KW-0004">4Fe-4S</keyword>
<dbReference type="PATRIC" id="fig|1609969.3.peg.1033"/>
<evidence type="ECO:0000256" key="1">
    <source>
        <dbReference type="ARBA" id="ARBA00022485"/>
    </source>
</evidence>
<evidence type="ECO:0000256" key="4">
    <source>
        <dbReference type="ARBA" id="ARBA00023014"/>
    </source>
</evidence>
<gene>
    <name evidence="6" type="ORF">OMAG_000962</name>
</gene>
<protein>
    <submittedName>
        <fullName evidence="6">Endonuclease III-like protein</fullName>
    </submittedName>
</protein>
<evidence type="ECO:0000313" key="6">
    <source>
        <dbReference type="EMBL" id="KJJ85171.1"/>
    </source>
</evidence>
<keyword evidence="6" id="KW-0540">Nuclease</keyword>
<dbReference type="PIRSF" id="PIRSF001435">
    <property type="entry name" value="Nth"/>
    <property type="match status" value="1"/>
</dbReference>
<organism evidence="6 7">
    <name type="scientific">Candidatus Omnitrophus magneticus</name>
    <dbReference type="NCBI Taxonomy" id="1609969"/>
    <lineage>
        <taxon>Bacteria</taxon>
        <taxon>Pseudomonadati</taxon>
        <taxon>Candidatus Omnitrophota</taxon>
        <taxon>Candidatus Omnitrophus</taxon>
    </lineage>
</organism>
<dbReference type="EMBL" id="JYNY01000209">
    <property type="protein sequence ID" value="KJJ85171.1"/>
    <property type="molecule type" value="Genomic_DNA"/>
</dbReference>
<dbReference type="InterPro" id="IPR003265">
    <property type="entry name" value="HhH-GPD_domain"/>
</dbReference>
<keyword evidence="3" id="KW-0408">Iron</keyword>
<dbReference type="GO" id="GO:0004519">
    <property type="term" value="F:endonuclease activity"/>
    <property type="evidence" value="ECO:0007669"/>
    <property type="project" value="UniProtKB-KW"/>
</dbReference>
<comment type="caution">
    <text evidence="6">The sequence shown here is derived from an EMBL/GenBank/DDBJ whole genome shotgun (WGS) entry which is preliminary data.</text>
</comment>
<feature type="domain" description="HhH-GPD" evidence="5">
    <location>
        <begin position="44"/>
        <end position="204"/>
    </location>
</feature>
<keyword evidence="2" id="KW-0479">Metal-binding</keyword>
<dbReference type="PANTHER" id="PTHR10359">
    <property type="entry name" value="A/G-SPECIFIC ADENINE GLYCOSYLASE/ENDONUCLEASE III"/>
    <property type="match status" value="1"/>
</dbReference>
<keyword evidence="7" id="KW-1185">Reference proteome</keyword>
<evidence type="ECO:0000256" key="2">
    <source>
        <dbReference type="ARBA" id="ARBA00022723"/>
    </source>
</evidence>
<dbReference type="InterPro" id="IPR011257">
    <property type="entry name" value="DNA_glycosylase"/>
</dbReference>
<evidence type="ECO:0000259" key="5">
    <source>
        <dbReference type="SMART" id="SM00478"/>
    </source>
</evidence>
<reference evidence="6 7" key="1">
    <citation type="submission" date="2015-02" db="EMBL/GenBank/DDBJ databases">
        <title>Single-cell genomics of uncultivated deep-branching MTB reveals a conserved set of magnetosome genes.</title>
        <authorList>
            <person name="Kolinko S."/>
            <person name="Richter M."/>
            <person name="Glockner F.O."/>
            <person name="Brachmann A."/>
            <person name="Schuler D."/>
        </authorList>
    </citation>
    <scope>NUCLEOTIDE SEQUENCE [LARGE SCALE GENOMIC DNA]</scope>
    <source>
        <strain evidence="6">SKK-01</strain>
    </source>
</reference>
<dbReference type="Proteomes" id="UP000033428">
    <property type="component" value="Unassembled WGS sequence"/>
</dbReference>
<keyword evidence="6" id="KW-0255">Endonuclease</keyword>
<evidence type="ECO:0000313" key="7">
    <source>
        <dbReference type="Proteomes" id="UP000033428"/>
    </source>
</evidence>
<dbReference type="Gene3D" id="1.10.1670.10">
    <property type="entry name" value="Helix-hairpin-Helix base-excision DNA repair enzymes (C-terminal)"/>
    <property type="match status" value="1"/>
</dbReference>
<accession>A0A0F0CUH4</accession>
<sequence length="221" mass="25307">MPIKNKNIIKTKLKKSYGRMDKLFGELEWWPADTAFEVILGSILTQNTSWRNVEKALANLKRERLLSPDKILKLPAKELAELIRPSGYNNLKATRLKEVCSFIINETGGDLLKFSKQPLKKLRDYFLSVKGVGPETADSIILYAFGKPVFVVDTYTKRIFSRHGIIKHEKIPYAEVQKIVHDNFPNKVKLLNQFHALIVETSKKFCLKNNPKCHVCPLNGL</sequence>
<dbReference type="GO" id="GO:0051539">
    <property type="term" value="F:4 iron, 4 sulfur cluster binding"/>
    <property type="evidence" value="ECO:0007669"/>
    <property type="project" value="UniProtKB-KW"/>
</dbReference>
<keyword evidence="6" id="KW-0378">Hydrolase</keyword>
<dbReference type="Gene3D" id="1.10.340.30">
    <property type="entry name" value="Hypothetical protein, domain 2"/>
    <property type="match status" value="1"/>
</dbReference>
<keyword evidence="4" id="KW-0411">Iron-sulfur</keyword>
<dbReference type="Pfam" id="PF00730">
    <property type="entry name" value="HhH-GPD"/>
    <property type="match status" value="1"/>
</dbReference>
<dbReference type="AlphaFoldDB" id="A0A0F0CUH4"/>
<dbReference type="GO" id="GO:0046872">
    <property type="term" value="F:metal ion binding"/>
    <property type="evidence" value="ECO:0007669"/>
    <property type="project" value="UniProtKB-KW"/>
</dbReference>
<dbReference type="SMART" id="SM00478">
    <property type="entry name" value="ENDO3c"/>
    <property type="match status" value="1"/>
</dbReference>
<dbReference type="InterPro" id="IPR023170">
    <property type="entry name" value="HhH_base_excis_C"/>
</dbReference>
<proteinExistence type="predicted"/>
<evidence type="ECO:0000256" key="3">
    <source>
        <dbReference type="ARBA" id="ARBA00023004"/>
    </source>
</evidence>
<dbReference type="SUPFAM" id="SSF48150">
    <property type="entry name" value="DNA-glycosylase"/>
    <property type="match status" value="1"/>
</dbReference>
<dbReference type="CDD" id="cd00056">
    <property type="entry name" value="ENDO3c"/>
    <property type="match status" value="1"/>
</dbReference>
<dbReference type="GO" id="GO:0006284">
    <property type="term" value="P:base-excision repair"/>
    <property type="evidence" value="ECO:0007669"/>
    <property type="project" value="InterPro"/>
</dbReference>